<evidence type="ECO:0000256" key="2">
    <source>
        <dbReference type="ARBA" id="ARBA00010581"/>
    </source>
</evidence>
<dbReference type="PANTHER" id="PTHR11403:SF2">
    <property type="entry name" value="CYTOCHROME BO(3) UBIQUINOL OXIDASE SUBUNIT 3"/>
    <property type="match status" value="1"/>
</dbReference>
<dbReference type="SUPFAM" id="SSF81452">
    <property type="entry name" value="Cytochrome c oxidase subunit III-like"/>
    <property type="match status" value="1"/>
</dbReference>
<dbReference type="EC" id="1.10.3.-" evidence="10"/>
<evidence type="ECO:0000256" key="3">
    <source>
        <dbReference type="ARBA" id="ARBA00022475"/>
    </source>
</evidence>
<sequence>MNNKKDYVSYSSLKNNSILGFWIYLMSDCIIFSVLFIVHIIMSRHGYNGFLRENKLFSKFVLFLETLILLFCSLSFSLIKYFLKKSYKKCILFFLFITLILGSTFISLEFFEFLNIIEKGFFPNTNGYFSSFYVLLCIHGLHVIFGLLWIIISIFQFFFLKFSNFLYISLICCCLFWHFLDIIWIILIFCVYFN</sequence>
<keyword evidence="4 7" id="KW-0812">Transmembrane</keyword>
<comment type="similarity">
    <text evidence="2 7">Belongs to the cytochrome c oxidase subunit 3 family.</text>
</comment>
<feature type="transmembrane region" description="Helical" evidence="8">
    <location>
        <begin position="131"/>
        <end position="158"/>
    </location>
</feature>
<dbReference type="Proteomes" id="UP000000669">
    <property type="component" value="Chromosome"/>
</dbReference>
<dbReference type="AlphaFoldDB" id="Q057F0"/>
<evidence type="ECO:0000256" key="7">
    <source>
        <dbReference type="RuleBase" id="RU003376"/>
    </source>
</evidence>
<dbReference type="EMBL" id="CP000263">
    <property type="protein sequence ID" value="ABJ90749.1"/>
    <property type="molecule type" value="Genomic_DNA"/>
</dbReference>
<dbReference type="InterPro" id="IPR024791">
    <property type="entry name" value="Cyt_c/ubiquinol_Oxase_su3"/>
</dbReference>
<dbReference type="HOGENOM" id="CLU_044071_3_0_6"/>
<dbReference type="InterPro" id="IPR013833">
    <property type="entry name" value="Cyt_c_oxidase_su3_a-hlx"/>
</dbReference>
<keyword evidence="10" id="KW-0560">Oxidoreductase</keyword>
<feature type="domain" description="Heme-copper oxidase subunit III family profile" evidence="9">
    <location>
        <begin position="19"/>
        <end position="194"/>
    </location>
</feature>
<evidence type="ECO:0000313" key="10">
    <source>
        <dbReference type="EMBL" id="ABJ90749.1"/>
    </source>
</evidence>
<dbReference type="OrthoDB" id="9810850at2"/>
<feature type="transmembrane region" description="Helical" evidence="8">
    <location>
        <begin position="165"/>
        <end position="193"/>
    </location>
</feature>
<dbReference type="GO" id="GO:0004129">
    <property type="term" value="F:cytochrome-c oxidase activity"/>
    <property type="evidence" value="ECO:0007669"/>
    <property type="project" value="InterPro"/>
</dbReference>
<dbReference type="eggNOG" id="COG1845">
    <property type="taxonomic scope" value="Bacteria"/>
</dbReference>
<dbReference type="GO" id="GO:0005886">
    <property type="term" value="C:plasma membrane"/>
    <property type="evidence" value="ECO:0007669"/>
    <property type="project" value="UniProtKB-SubCell"/>
</dbReference>
<comment type="subcellular location">
    <subcellularLocation>
        <location evidence="1 7">Cell membrane</location>
        <topology evidence="1 7">Multi-pass membrane protein</topology>
    </subcellularLocation>
</comment>
<keyword evidence="3" id="KW-1003">Cell membrane</keyword>
<protein>
    <submittedName>
        <fullName evidence="10">Cytochrome o ubiquinol oxidase subunit III</fullName>
        <ecNumber evidence="10">1.10.3.-</ecNumber>
    </submittedName>
</protein>
<evidence type="ECO:0000256" key="1">
    <source>
        <dbReference type="ARBA" id="ARBA00004651"/>
    </source>
</evidence>
<feature type="transmembrane region" description="Helical" evidence="8">
    <location>
        <begin position="21"/>
        <end position="42"/>
    </location>
</feature>
<dbReference type="GO" id="GO:0019646">
    <property type="term" value="P:aerobic electron transport chain"/>
    <property type="evidence" value="ECO:0007669"/>
    <property type="project" value="InterPro"/>
</dbReference>
<keyword evidence="6 8" id="KW-0472">Membrane</keyword>
<dbReference type="Pfam" id="PF00510">
    <property type="entry name" value="COX3"/>
    <property type="match status" value="1"/>
</dbReference>
<name>Q057F0_BUCCC</name>
<dbReference type="GO" id="GO:0016491">
    <property type="term" value="F:oxidoreductase activity"/>
    <property type="evidence" value="ECO:0007669"/>
    <property type="project" value="UniProtKB-KW"/>
</dbReference>
<dbReference type="PROSITE" id="PS50253">
    <property type="entry name" value="COX3"/>
    <property type="match status" value="1"/>
</dbReference>
<evidence type="ECO:0000256" key="4">
    <source>
        <dbReference type="ARBA" id="ARBA00022692"/>
    </source>
</evidence>
<dbReference type="Gene3D" id="1.20.120.80">
    <property type="entry name" value="Cytochrome c oxidase, subunit III, four-helix bundle"/>
    <property type="match status" value="1"/>
</dbReference>
<reference evidence="10 11" key="1">
    <citation type="journal article" date="2006" name="Science">
        <title>A small microbial genome: the end of a long symbiotic relationship?</title>
        <authorList>
            <person name="Perez-Brocal V."/>
            <person name="Gil R."/>
            <person name="Ramos S."/>
            <person name="Lamelas A."/>
            <person name="Postigo M."/>
            <person name="Michelena J.M."/>
            <person name="Silva F.J."/>
            <person name="Moya A."/>
            <person name="Latorre A."/>
        </authorList>
    </citation>
    <scope>NUCLEOTIDE SEQUENCE [LARGE SCALE GENOMIC DNA]</scope>
    <source>
        <strain evidence="11">Cc</strain>
    </source>
</reference>
<dbReference type="STRING" id="372461.BCc_289"/>
<dbReference type="PANTHER" id="PTHR11403">
    <property type="entry name" value="CYTOCHROME C OXIDASE SUBUNIT III"/>
    <property type="match status" value="1"/>
</dbReference>
<dbReference type="RefSeq" id="WP_011672668.1">
    <property type="nucleotide sequence ID" value="NC_008513.1"/>
</dbReference>
<evidence type="ECO:0000259" key="9">
    <source>
        <dbReference type="PROSITE" id="PS50253"/>
    </source>
</evidence>
<evidence type="ECO:0000313" key="11">
    <source>
        <dbReference type="Proteomes" id="UP000000669"/>
    </source>
</evidence>
<proteinExistence type="inferred from homology"/>
<evidence type="ECO:0000256" key="5">
    <source>
        <dbReference type="ARBA" id="ARBA00022989"/>
    </source>
</evidence>
<keyword evidence="5 8" id="KW-1133">Transmembrane helix</keyword>
<feature type="transmembrane region" description="Helical" evidence="8">
    <location>
        <begin position="90"/>
        <end position="111"/>
    </location>
</feature>
<gene>
    <name evidence="10" type="primary">cyoC</name>
    <name evidence="10" type="ordered locus">BCc_289</name>
</gene>
<dbReference type="InterPro" id="IPR000298">
    <property type="entry name" value="Cyt_c_oxidase-like_su3"/>
</dbReference>
<dbReference type="InterPro" id="IPR035973">
    <property type="entry name" value="Cyt_c_oxidase_su3-like_sf"/>
</dbReference>
<dbReference type="KEGG" id="bcc:BCc_289"/>
<evidence type="ECO:0000256" key="8">
    <source>
        <dbReference type="SAM" id="Phobius"/>
    </source>
</evidence>
<feature type="transmembrane region" description="Helical" evidence="8">
    <location>
        <begin position="62"/>
        <end position="83"/>
    </location>
</feature>
<organism evidence="10 11">
    <name type="scientific">Buchnera aphidicola subsp. Cinara cedri (strain Cc)</name>
    <dbReference type="NCBI Taxonomy" id="372461"/>
    <lineage>
        <taxon>Bacteria</taxon>
        <taxon>Pseudomonadati</taxon>
        <taxon>Pseudomonadota</taxon>
        <taxon>Gammaproteobacteria</taxon>
        <taxon>Enterobacterales</taxon>
        <taxon>Erwiniaceae</taxon>
        <taxon>Buchnera</taxon>
    </lineage>
</organism>
<keyword evidence="11" id="KW-1185">Reference proteome</keyword>
<accession>Q057F0</accession>
<evidence type="ECO:0000256" key="6">
    <source>
        <dbReference type="ARBA" id="ARBA00023136"/>
    </source>
</evidence>